<dbReference type="InterPro" id="IPR011992">
    <property type="entry name" value="EF-hand-dom_pair"/>
</dbReference>
<gene>
    <name evidence="4" type="ORF">GCM10011503_30770</name>
</gene>
<dbReference type="PROSITE" id="PS50222">
    <property type="entry name" value="EF_HAND_2"/>
    <property type="match status" value="1"/>
</dbReference>
<protein>
    <recommendedName>
        <fullName evidence="3">EF-hand domain-containing protein</fullName>
    </recommendedName>
</protein>
<sequence length="172" mass="18846">MKYSGPFIALGTAIVLASCASQQSSLAAADAVASADADTASSAGESEPISRSSPHGKDRFVKSYDANGDGRVTYEEFRVERKSGYDLRDANSDGEVHEEEYVSEYDVRLKKELDERYRGQIDQAHIRFNVLDSDDDGNMTLAEFNASGERIFRTLDTNGDGVVDESDAETHF</sequence>
<dbReference type="PROSITE" id="PS00018">
    <property type="entry name" value="EF_HAND_1"/>
    <property type="match status" value="1"/>
</dbReference>
<organism evidence="4 5">
    <name type="scientific">Henriciella pelagia</name>
    <dbReference type="NCBI Taxonomy" id="1977912"/>
    <lineage>
        <taxon>Bacteria</taxon>
        <taxon>Pseudomonadati</taxon>
        <taxon>Pseudomonadota</taxon>
        <taxon>Alphaproteobacteria</taxon>
        <taxon>Hyphomonadales</taxon>
        <taxon>Hyphomonadaceae</taxon>
        <taxon>Henriciella</taxon>
    </lineage>
</organism>
<proteinExistence type="predicted"/>
<dbReference type="InterPro" id="IPR002048">
    <property type="entry name" value="EF_hand_dom"/>
</dbReference>
<dbReference type="EMBL" id="BMKF01000003">
    <property type="protein sequence ID" value="GGB79878.1"/>
    <property type="molecule type" value="Genomic_DNA"/>
</dbReference>
<feature type="chain" id="PRO_5045353881" description="EF-hand domain-containing protein" evidence="2">
    <location>
        <begin position="28"/>
        <end position="172"/>
    </location>
</feature>
<reference evidence="5" key="1">
    <citation type="journal article" date="2019" name="Int. J. Syst. Evol. Microbiol.">
        <title>The Global Catalogue of Microorganisms (GCM) 10K type strain sequencing project: providing services to taxonomists for standard genome sequencing and annotation.</title>
        <authorList>
            <consortium name="The Broad Institute Genomics Platform"/>
            <consortium name="The Broad Institute Genome Sequencing Center for Infectious Disease"/>
            <person name="Wu L."/>
            <person name="Ma J."/>
        </authorList>
    </citation>
    <scope>NUCLEOTIDE SEQUENCE [LARGE SCALE GENOMIC DNA]</scope>
    <source>
        <strain evidence="5">CGMCC 1.15928</strain>
    </source>
</reference>
<dbReference type="RefSeq" id="WP_084394410.1">
    <property type="nucleotide sequence ID" value="NZ_BMKF01000003.1"/>
</dbReference>
<dbReference type="Proteomes" id="UP000628854">
    <property type="component" value="Unassembled WGS sequence"/>
</dbReference>
<evidence type="ECO:0000313" key="4">
    <source>
        <dbReference type="EMBL" id="GGB79878.1"/>
    </source>
</evidence>
<comment type="caution">
    <text evidence="4">The sequence shown here is derived from an EMBL/GenBank/DDBJ whole genome shotgun (WGS) entry which is preliminary data.</text>
</comment>
<feature type="compositionally biased region" description="Low complexity" evidence="1">
    <location>
        <begin position="30"/>
        <end position="43"/>
    </location>
</feature>
<evidence type="ECO:0000256" key="2">
    <source>
        <dbReference type="SAM" id="SignalP"/>
    </source>
</evidence>
<dbReference type="Gene3D" id="1.10.238.10">
    <property type="entry name" value="EF-hand"/>
    <property type="match status" value="2"/>
</dbReference>
<keyword evidence="5" id="KW-1185">Reference proteome</keyword>
<name>A0ABQ1JW08_9PROT</name>
<feature type="region of interest" description="Disordered" evidence="1">
    <location>
        <begin position="30"/>
        <end position="64"/>
    </location>
</feature>
<dbReference type="PROSITE" id="PS51257">
    <property type="entry name" value="PROKAR_LIPOPROTEIN"/>
    <property type="match status" value="1"/>
</dbReference>
<evidence type="ECO:0000259" key="3">
    <source>
        <dbReference type="PROSITE" id="PS50222"/>
    </source>
</evidence>
<keyword evidence="2" id="KW-0732">Signal</keyword>
<dbReference type="SUPFAM" id="SSF47473">
    <property type="entry name" value="EF-hand"/>
    <property type="match status" value="1"/>
</dbReference>
<evidence type="ECO:0000256" key="1">
    <source>
        <dbReference type="SAM" id="MobiDB-lite"/>
    </source>
</evidence>
<feature type="domain" description="EF-hand" evidence="3">
    <location>
        <begin position="143"/>
        <end position="172"/>
    </location>
</feature>
<dbReference type="Pfam" id="PF13202">
    <property type="entry name" value="EF-hand_5"/>
    <property type="match status" value="2"/>
</dbReference>
<accession>A0ABQ1JW08</accession>
<feature type="signal peptide" evidence="2">
    <location>
        <begin position="1"/>
        <end position="27"/>
    </location>
</feature>
<dbReference type="InterPro" id="IPR018247">
    <property type="entry name" value="EF_Hand_1_Ca_BS"/>
</dbReference>
<evidence type="ECO:0000313" key="5">
    <source>
        <dbReference type="Proteomes" id="UP000628854"/>
    </source>
</evidence>